<accession>A0ABW7HGT7</accession>
<dbReference type="InterPro" id="IPR049457">
    <property type="entry name" value="Emfourin"/>
</dbReference>
<comment type="caution">
    <text evidence="2">The sequence shown here is derived from an EMBL/GenBank/DDBJ whole genome shotgun (WGS) entry which is preliminary data.</text>
</comment>
<feature type="compositionally biased region" description="Basic and acidic residues" evidence="1">
    <location>
        <begin position="88"/>
        <end position="101"/>
    </location>
</feature>
<dbReference type="Proteomes" id="UP001606134">
    <property type="component" value="Unassembled WGS sequence"/>
</dbReference>
<proteinExistence type="predicted"/>
<evidence type="ECO:0000313" key="2">
    <source>
        <dbReference type="EMBL" id="MFG6488868.1"/>
    </source>
</evidence>
<feature type="region of interest" description="Disordered" evidence="1">
    <location>
        <begin position="75"/>
        <end position="101"/>
    </location>
</feature>
<protein>
    <submittedName>
        <fullName evidence="2">Protealysin inhibitor emfourin</fullName>
    </submittedName>
</protein>
<gene>
    <name evidence="2" type="ORF">ACG04R_19435</name>
</gene>
<keyword evidence="3" id="KW-1185">Reference proteome</keyword>
<dbReference type="EMBL" id="JBIGIC010000010">
    <property type="protein sequence ID" value="MFG6488868.1"/>
    <property type="molecule type" value="Genomic_DNA"/>
</dbReference>
<sequence>MQPEDRLDIERLGGFAGMGGPGARIRSTGSLVGHALSADERQHLAALFGGALPAAGHPGAADGFRYRLTLHPAGGGAPSSVELPESAVPERVRDSVHDELI</sequence>
<reference evidence="2 3" key="1">
    <citation type="submission" date="2024-08" db="EMBL/GenBank/DDBJ databases">
        <authorList>
            <person name="Lu H."/>
        </authorList>
    </citation>
    <scope>NUCLEOTIDE SEQUENCE [LARGE SCALE GENOMIC DNA]</scope>
    <source>
        <strain evidence="2 3">BYS78W</strain>
    </source>
</reference>
<dbReference type="Pfam" id="PF20242">
    <property type="entry name" value="Emfourin"/>
    <property type="match status" value="1"/>
</dbReference>
<evidence type="ECO:0000313" key="3">
    <source>
        <dbReference type="Proteomes" id="UP001606134"/>
    </source>
</evidence>
<evidence type="ECO:0000256" key="1">
    <source>
        <dbReference type="SAM" id="MobiDB-lite"/>
    </source>
</evidence>
<organism evidence="2 3">
    <name type="scientific">Pelomonas candidula</name>
    <dbReference type="NCBI Taxonomy" id="3299025"/>
    <lineage>
        <taxon>Bacteria</taxon>
        <taxon>Pseudomonadati</taxon>
        <taxon>Pseudomonadota</taxon>
        <taxon>Betaproteobacteria</taxon>
        <taxon>Burkholderiales</taxon>
        <taxon>Sphaerotilaceae</taxon>
        <taxon>Roseateles</taxon>
    </lineage>
</organism>
<name>A0ABW7HGT7_9BURK</name>
<dbReference type="RefSeq" id="WP_394414609.1">
    <property type="nucleotide sequence ID" value="NZ_JBIGIC010000010.1"/>
</dbReference>